<evidence type="ECO:0000313" key="3">
    <source>
        <dbReference type="Proteomes" id="UP000266693"/>
    </source>
</evidence>
<dbReference type="OrthoDB" id="9800503at2"/>
<evidence type="ECO:0000313" key="2">
    <source>
        <dbReference type="EMBL" id="RHW17921.1"/>
    </source>
</evidence>
<gene>
    <name evidence="2" type="ORF">D1610_05275</name>
</gene>
<dbReference type="InterPro" id="IPR036165">
    <property type="entry name" value="YefM-like_sf"/>
</dbReference>
<dbReference type="SUPFAM" id="SSF143120">
    <property type="entry name" value="YefM-like"/>
    <property type="match status" value="1"/>
</dbReference>
<sequence length="86" mass="9682">MATMATEVGVREFRGNLSAYLTRAQRGERFVVMSRGKPIAELGEVRDAVRDPRKPGALKGKIWIAEDFDEMDEDLLDIMENGPIFP</sequence>
<dbReference type="RefSeq" id="WP_118863112.1">
    <property type="nucleotide sequence ID" value="NZ_QWLV01000002.1"/>
</dbReference>
<dbReference type="NCBIfam" id="TIGR01552">
    <property type="entry name" value="phd_fam"/>
    <property type="match status" value="1"/>
</dbReference>
<dbReference type="InterPro" id="IPR051416">
    <property type="entry name" value="phD-YefM_TA_antitoxins"/>
</dbReference>
<comment type="caution">
    <text evidence="2">The sequence shown here is derived from an EMBL/GenBank/DDBJ whole genome shotgun (WGS) entry which is preliminary data.</text>
</comment>
<keyword evidence="3" id="KW-1185">Reference proteome</keyword>
<reference evidence="2 3" key="1">
    <citation type="submission" date="2018-08" db="EMBL/GenBank/DDBJ databases">
        <title>The multiple taxonomic identification of Sphingomonas gilva.</title>
        <authorList>
            <person name="Zhu D."/>
            <person name="Zheng S."/>
        </authorList>
    </citation>
    <scope>NUCLEOTIDE SEQUENCE [LARGE SCALE GENOMIC DNA]</scope>
    <source>
        <strain evidence="2 3">ZDH117</strain>
    </source>
</reference>
<evidence type="ECO:0000256" key="1">
    <source>
        <dbReference type="ARBA" id="ARBA00009981"/>
    </source>
</evidence>
<accession>A0A396RW64</accession>
<proteinExistence type="inferred from homology"/>
<organism evidence="2 3">
    <name type="scientific">Sphingomonas gilva</name>
    <dbReference type="NCBI Taxonomy" id="2305907"/>
    <lineage>
        <taxon>Bacteria</taxon>
        <taxon>Pseudomonadati</taxon>
        <taxon>Pseudomonadota</taxon>
        <taxon>Alphaproteobacteria</taxon>
        <taxon>Sphingomonadales</taxon>
        <taxon>Sphingomonadaceae</taxon>
        <taxon>Sphingomonas</taxon>
    </lineage>
</organism>
<dbReference type="EMBL" id="QWLV01000002">
    <property type="protein sequence ID" value="RHW17921.1"/>
    <property type="molecule type" value="Genomic_DNA"/>
</dbReference>
<comment type="similarity">
    <text evidence="1">Belongs to the phD/YefM antitoxin family.</text>
</comment>
<dbReference type="Gene3D" id="3.40.1620.10">
    <property type="entry name" value="YefM-like domain"/>
    <property type="match status" value="1"/>
</dbReference>
<protein>
    <submittedName>
        <fullName evidence="2">Type II toxin-antitoxin system prevent-host-death family antitoxin</fullName>
    </submittedName>
</protein>
<name>A0A396RW64_9SPHN</name>
<dbReference type="PANTHER" id="PTHR35377">
    <property type="entry name" value="ANTITOXIN VAPB49-RELATED-RELATED"/>
    <property type="match status" value="1"/>
</dbReference>
<dbReference type="Proteomes" id="UP000266693">
    <property type="component" value="Unassembled WGS sequence"/>
</dbReference>
<dbReference type="AlphaFoldDB" id="A0A396RW64"/>